<dbReference type="InterPro" id="IPR025676">
    <property type="entry name" value="Clr5_dom"/>
</dbReference>
<dbReference type="Pfam" id="PF14420">
    <property type="entry name" value="Clr5"/>
    <property type="match status" value="1"/>
</dbReference>
<evidence type="ECO:0000313" key="4">
    <source>
        <dbReference type="Proteomes" id="UP000554235"/>
    </source>
</evidence>
<dbReference type="OrthoDB" id="539213at2759"/>
<dbReference type="PANTHER" id="PTHR38788">
    <property type="entry name" value="CLR5 DOMAIN-CONTAINING PROTEIN"/>
    <property type="match status" value="1"/>
</dbReference>
<dbReference type="AlphaFoldDB" id="A0A8H4L6V1"/>
<protein>
    <recommendedName>
        <fullName evidence="2">Clr5 domain-containing protein</fullName>
    </recommendedName>
</protein>
<comment type="caution">
    <text evidence="3">The sequence shown here is derived from an EMBL/GenBank/DDBJ whole genome shotgun (WGS) entry which is preliminary data.</text>
</comment>
<feature type="domain" description="Clr5" evidence="2">
    <location>
        <begin position="19"/>
        <end position="71"/>
    </location>
</feature>
<evidence type="ECO:0000256" key="1">
    <source>
        <dbReference type="SAM" id="MobiDB-lite"/>
    </source>
</evidence>
<dbReference type="EMBL" id="JAADYS010001563">
    <property type="protein sequence ID" value="KAF4462268.1"/>
    <property type="molecule type" value="Genomic_DNA"/>
</dbReference>
<gene>
    <name evidence="3" type="ORF">FALBO_10920</name>
</gene>
<evidence type="ECO:0000259" key="2">
    <source>
        <dbReference type="Pfam" id="PF14420"/>
    </source>
</evidence>
<evidence type="ECO:0000313" key="3">
    <source>
        <dbReference type="EMBL" id="KAF4462268.1"/>
    </source>
</evidence>
<organism evidence="3 4">
    <name type="scientific">Fusarium albosuccineum</name>
    <dbReference type="NCBI Taxonomy" id="1237068"/>
    <lineage>
        <taxon>Eukaryota</taxon>
        <taxon>Fungi</taxon>
        <taxon>Dikarya</taxon>
        <taxon>Ascomycota</taxon>
        <taxon>Pezizomycotina</taxon>
        <taxon>Sordariomycetes</taxon>
        <taxon>Hypocreomycetidae</taxon>
        <taxon>Hypocreales</taxon>
        <taxon>Nectriaceae</taxon>
        <taxon>Fusarium</taxon>
        <taxon>Fusarium decemcellulare species complex</taxon>
    </lineage>
</organism>
<sequence length="1072" mass="120885">MDNEDSGPSNPKFLHIPYDKRWNYLKETIIRLYTEEEEKLERLVERMKAEYSFDAQPSAYKYRFKKWDVKKSISSHVKTQVIKVQSKRKRDDASTSDITIIQGGRHKPLDKKRLKRWIDDSLRQRRLPELADGVFLRWNLPYKALVANTIQPGDPSSPFGLLSPSSSPANIMVNSPENSSITPTQIFGPSPTTQLVRKQARLDRTDLFIQGRHQDLLLKLDQDERIVVAGWLHDFWIHSFMTAKYWGRGPQSWTPGLIAARTFHPVELDGRGSLASERSPEGASDSTIIPPSQLCRWSIHYSNNMKYDAIPSLPPEDHGEQDIEDESTWTQWNHSDFCRTSADIMRSALSSENSFSRILEDDLPLFKPSILAAVGRSQGQIEAESWAFAIMARNLDALDMEDPPEELQHLYPFHLAAAYLDGARKCCTVLDHLVSGFEEAFSVSRHYRNDLGHTVLDSLMINILRSHTSISPSEVCENFQYQNRFPGEEVDVCGRWDADSRCIRQLYASGQSTIPPEWKHAYCHTSVQAICHSMMSLLTAPWSPDINTPSGLFSRRCRWCVTDLTLLPLHTLVLVAFYLGSRGTPGETMFGAIATLSCMLALGANPRGTANVSAPGLLGADTGEHCTHSVVTPLELALLVPNEIVESWPCERSLGWRTFVTVLDLASSKRDDDDGESGQSDDNDSCDHEHRDIPTSDNFYCQDRDLGVLWAACQTEMLTYRRLETSDPWLSDRFDIQKLKDGIDEGFGSTNIPLYNDGKMSTFTKCGWFEDAGRVVGRIAYTPSAQKVCASYFMNLEDWDRTTFIEKCTTDQSRGASKLWELAYQILAESGIIIPNLLDSFADTIHKWLPIVDLDRLRRVTESRSKTWTGSSTPALILAIRLITLQPCSHRDHAGNTRFYNTMKLVTAALQPDIVLVQAKAILALYECSHGLPQQAYLTLSSTVAMASLLEYLEQDSETWLKYGIALTTLDRVIFLSAVDIFLEPLMCPDTSIICKRVQSQLVPRRSPVFPNLEPTTRKLHLMGQTAMASGRALQYVCFSSKGYAAAADYSSIEAELYQLVEDLLTRNENHP</sequence>
<proteinExistence type="predicted"/>
<accession>A0A8H4L6V1</accession>
<reference evidence="3 4" key="1">
    <citation type="submission" date="2020-01" db="EMBL/GenBank/DDBJ databases">
        <title>Identification and distribution of gene clusters putatively required for synthesis of sphingolipid metabolism inhibitors in phylogenetically diverse species of the filamentous fungus Fusarium.</title>
        <authorList>
            <person name="Kim H.-S."/>
            <person name="Busman M."/>
            <person name="Brown D.W."/>
            <person name="Divon H."/>
            <person name="Uhlig S."/>
            <person name="Proctor R.H."/>
        </authorList>
    </citation>
    <scope>NUCLEOTIDE SEQUENCE [LARGE SCALE GENOMIC DNA]</scope>
    <source>
        <strain evidence="3 4">NRRL 20459</strain>
    </source>
</reference>
<dbReference type="Proteomes" id="UP000554235">
    <property type="component" value="Unassembled WGS sequence"/>
</dbReference>
<feature type="compositionally biased region" description="Acidic residues" evidence="1">
    <location>
        <begin position="673"/>
        <end position="684"/>
    </location>
</feature>
<keyword evidence="4" id="KW-1185">Reference proteome</keyword>
<dbReference type="PANTHER" id="PTHR38788:SF3">
    <property type="entry name" value="CLR5 DOMAIN-CONTAINING PROTEIN"/>
    <property type="match status" value="1"/>
</dbReference>
<feature type="region of interest" description="Disordered" evidence="1">
    <location>
        <begin position="668"/>
        <end position="689"/>
    </location>
</feature>
<dbReference type="CDD" id="cd12148">
    <property type="entry name" value="fungal_TF_MHR"/>
    <property type="match status" value="1"/>
</dbReference>
<name>A0A8H4L6V1_9HYPO</name>